<keyword evidence="8" id="KW-0812">Transmembrane</keyword>
<feature type="transmembrane region" description="Helical" evidence="8">
    <location>
        <begin position="371"/>
        <end position="391"/>
    </location>
</feature>
<dbReference type="InterPro" id="IPR005467">
    <property type="entry name" value="His_kinase_dom"/>
</dbReference>
<accession>A0ABT8KZ69</accession>
<organism evidence="10 11">
    <name type="scientific">Splendidivirga corallicola</name>
    <dbReference type="NCBI Taxonomy" id="3051826"/>
    <lineage>
        <taxon>Bacteria</taxon>
        <taxon>Pseudomonadati</taxon>
        <taxon>Bacteroidota</taxon>
        <taxon>Cytophagia</taxon>
        <taxon>Cytophagales</taxon>
        <taxon>Splendidivirgaceae</taxon>
        <taxon>Splendidivirga</taxon>
    </lineage>
</organism>
<feature type="repeat" description="TPR" evidence="7">
    <location>
        <begin position="101"/>
        <end position="134"/>
    </location>
</feature>
<evidence type="ECO:0000313" key="10">
    <source>
        <dbReference type="EMBL" id="MDN5205648.1"/>
    </source>
</evidence>
<dbReference type="SMART" id="SM00388">
    <property type="entry name" value="HisKA"/>
    <property type="match status" value="1"/>
</dbReference>
<keyword evidence="11" id="KW-1185">Reference proteome</keyword>
<dbReference type="EC" id="2.7.13.3" evidence="2"/>
<dbReference type="SUPFAM" id="SSF47384">
    <property type="entry name" value="Homodimeric domain of signal transducing histidine kinase"/>
    <property type="match status" value="1"/>
</dbReference>
<keyword evidence="7" id="KW-0802">TPR repeat</keyword>
<dbReference type="PROSITE" id="PS50109">
    <property type="entry name" value="HIS_KIN"/>
    <property type="match status" value="1"/>
</dbReference>
<dbReference type="InterPro" id="IPR003661">
    <property type="entry name" value="HisK_dim/P_dom"/>
</dbReference>
<dbReference type="PROSITE" id="PS50005">
    <property type="entry name" value="TPR"/>
    <property type="match status" value="1"/>
</dbReference>
<keyword evidence="3" id="KW-0597">Phosphoprotein</keyword>
<evidence type="ECO:0000256" key="4">
    <source>
        <dbReference type="ARBA" id="ARBA00022679"/>
    </source>
</evidence>
<dbReference type="Pfam" id="PF02518">
    <property type="entry name" value="HATPase_c"/>
    <property type="match status" value="1"/>
</dbReference>
<dbReference type="InterPro" id="IPR036890">
    <property type="entry name" value="HATPase_C_sf"/>
</dbReference>
<dbReference type="SMART" id="SM00387">
    <property type="entry name" value="HATPase_c"/>
    <property type="match status" value="1"/>
</dbReference>
<dbReference type="InterPro" id="IPR004358">
    <property type="entry name" value="Sig_transdc_His_kin-like_C"/>
</dbReference>
<evidence type="ECO:0000256" key="1">
    <source>
        <dbReference type="ARBA" id="ARBA00000085"/>
    </source>
</evidence>
<dbReference type="InterPro" id="IPR011990">
    <property type="entry name" value="TPR-like_helical_dom_sf"/>
</dbReference>
<dbReference type="InterPro" id="IPR050736">
    <property type="entry name" value="Sensor_HK_Regulatory"/>
</dbReference>
<comment type="catalytic activity">
    <reaction evidence="1">
        <text>ATP + protein L-histidine = ADP + protein N-phospho-L-histidine.</text>
        <dbReference type="EC" id="2.7.13.3"/>
    </reaction>
</comment>
<dbReference type="SUPFAM" id="SSF48452">
    <property type="entry name" value="TPR-like"/>
    <property type="match status" value="2"/>
</dbReference>
<dbReference type="SMART" id="SM00028">
    <property type="entry name" value="TPR"/>
    <property type="match status" value="4"/>
</dbReference>
<keyword evidence="5 10" id="KW-0418">Kinase</keyword>
<dbReference type="PANTHER" id="PTHR43711">
    <property type="entry name" value="TWO-COMPONENT HISTIDINE KINASE"/>
    <property type="match status" value="1"/>
</dbReference>
<keyword evidence="4" id="KW-0808">Transferase</keyword>
<keyword evidence="6" id="KW-0902">Two-component regulatory system</keyword>
<dbReference type="PANTHER" id="PTHR43711:SF26">
    <property type="entry name" value="SENSOR HISTIDINE KINASE RCSC"/>
    <property type="match status" value="1"/>
</dbReference>
<dbReference type="Gene3D" id="3.30.565.10">
    <property type="entry name" value="Histidine kinase-like ATPase, C-terminal domain"/>
    <property type="match status" value="1"/>
</dbReference>
<reference evidence="10" key="1">
    <citation type="submission" date="2023-06" db="EMBL/GenBank/DDBJ databases">
        <title>Genomic of Parafulvivirga corallium.</title>
        <authorList>
            <person name="Wang G."/>
        </authorList>
    </citation>
    <scope>NUCLEOTIDE SEQUENCE</scope>
    <source>
        <strain evidence="10">BMA10</strain>
    </source>
</reference>
<evidence type="ECO:0000256" key="6">
    <source>
        <dbReference type="ARBA" id="ARBA00023012"/>
    </source>
</evidence>
<proteinExistence type="predicted"/>
<dbReference type="InterPro" id="IPR003594">
    <property type="entry name" value="HATPase_dom"/>
</dbReference>
<evidence type="ECO:0000256" key="7">
    <source>
        <dbReference type="PROSITE-ProRule" id="PRU00339"/>
    </source>
</evidence>
<dbReference type="InterPro" id="IPR019734">
    <property type="entry name" value="TPR_rpt"/>
</dbReference>
<evidence type="ECO:0000259" key="9">
    <source>
        <dbReference type="PROSITE" id="PS50109"/>
    </source>
</evidence>
<keyword evidence="8" id="KW-0472">Membrane</keyword>
<dbReference type="EMBL" id="JAUJEA010000023">
    <property type="protein sequence ID" value="MDN5205648.1"/>
    <property type="molecule type" value="Genomic_DNA"/>
</dbReference>
<gene>
    <name evidence="10" type="ORF">QQ008_29965</name>
</gene>
<sequence length="657" mass="74470">MEQLICVIRNLELTNKINYQWLKKAFLTVGLFLLPYLSLSQNQKIADSLVSILINGSIEDSTRLKLLEEITFNQTSTDSILFYSNLLIREAKLINDHIYVHKGYYYQGEAYKLKGDLEKALKAYFDALRILKQSNFKSDVGTTYAAIADTYSINKNHKNSIYYYNEALNILRSQNDSIFIATVLLNAGDEYYNYEKLDSAFLYFEEAHLIFLKFNYEIGLAYSLGNIGLLFAKQQKYDSAQINIENAISILNGFGDNYAISDYQIQMSSIFLENNDYTSALQYATSGYLTAKKEGLKEQIRDASLKLSELYQSQGDFQKALEFQAQYYVYRDSISNAETIQRMADLRTEFEVSRKQAEVDLLSKTKQIQQIVAIGLVIGLLLVAGLAFTLYRGNQRKKLINNILSAQKEEIEVQNDLLENLNKTKDRFFSIISHDLRGPVNSFRGVSKIIRSYVEKDQMDQLLHVTGLVDQSANQLSSLLDNLLNWALSQQGNFPYRPEKLSAASMANEIQEIFGNIALAKNITFNKIIEEDPEVWADRNSALTILRNLVSNAIKFTPEEGEVTLTLDMQDGFAEFRISDTGVGIPKEKIKTIFELNEKNSTYGTAGEKGTGLGLILVKEFVQMNGGDIHIESEEGQGTTFIVTLPLSKEQLVISHE</sequence>
<evidence type="ECO:0000256" key="8">
    <source>
        <dbReference type="SAM" id="Phobius"/>
    </source>
</evidence>
<keyword evidence="8" id="KW-1133">Transmembrane helix</keyword>
<dbReference type="GO" id="GO:0016301">
    <property type="term" value="F:kinase activity"/>
    <property type="evidence" value="ECO:0007669"/>
    <property type="project" value="UniProtKB-KW"/>
</dbReference>
<comment type="caution">
    <text evidence="10">The sequence shown here is derived from an EMBL/GenBank/DDBJ whole genome shotgun (WGS) entry which is preliminary data.</text>
</comment>
<evidence type="ECO:0000313" key="11">
    <source>
        <dbReference type="Proteomes" id="UP001172082"/>
    </source>
</evidence>
<dbReference type="Pfam" id="PF00512">
    <property type="entry name" value="HisKA"/>
    <property type="match status" value="1"/>
</dbReference>
<dbReference type="RefSeq" id="WP_346755668.1">
    <property type="nucleotide sequence ID" value="NZ_JAUJEA010000023.1"/>
</dbReference>
<dbReference type="Gene3D" id="1.10.287.130">
    <property type="match status" value="1"/>
</dbReference>
<feature type="domain" description="Histidine kinase" evidence="9">
    <location>
        <begin position="431"/>
        <end position="649"/>
    </location>
</feature>
<dbReference type="Gene3D" id="1.25.40.10">
    <property type="entry name" value="Tetratricopeptide repeat domain"/>
    <property type="match status" value="2"/>
</dbReference>
<name>A0ABT8KZ69_9BACT</name>
<evidence type="ECO:0000256" key="2">
    <source>
        <dbReference type="ARBA" id="ARBA00012438"/>
    </source>
</evidence>
<evidence type="ECO:0000256" key="5">
    <source>
        <dbReference type="ARBA" id="ARBA00022777"/>
    </source>
</evidence>
<dbReference type="SUPFAM" id="SSF55874">
    <property type="entry name" value="ATPase domain of HSP90 chaperone/DNA topoisomerase II/histidine kinase"/>
    <property type="match status" value="1"/>
</dbReference>
<dbReference type="Proteomes" id="UP001172082">
    <property type="component" value="Unassembled WGS sequence"/>
</dbReference>
<dbReference type="PRINTS" id="PR00344">
    <property type="entry name" value="BCTRLSENSOR"/>
</dbReference>
<protein>
    <recommendedName>
        <fullName evidence="2">histidine kinase</fullName>
        <ecNumber evidence="2">2.7.13.3</ecNumber>
    </recommendedName>
</protein>
<dbReference type="InterPro" id="IPR036097">
    <property type="entry name" value="HisK_dim/P_sf"/>
</dbReference>
<evidence type="ECO:0000256" key="3">
    <source>
        <dbReference type="ARBA" id="ARBA00022553"/>
    </source>
</evidence>